<accession>Q3KSX1</accession>
<dbReference type="GO" id="GO:0003968">
    <property type="term" value="F:RNA-directed RNA polymerase activity"/>
    <property type="evidence" value="ECO:0007669"/>
    <property type="project" value="UniProtKB-KW"/>
</dbReference>
<feature type="compositionally biased region" description="Basic and acidic residues" evidence="12">
    <location>
        <begin position="206"/>
        <end position="218"/>
    </location>
</feature>
<evidence type="ECO:0000313" key="14">
    <source>
        <dbReference type="EMBL" id="AAY42202.1"/>
    </source>
</evidence>
<evidence type="ECO:0000256" key="7">
    <source>
        <dbReference type="ARBA" id="ARBA00022695"/>
    </source>
</evidence>
<evidence type="ECO:0000256" key="8">
    <source>
        <dbReference type="ARBA" id="ARBA00022844"/>
    </source>
</evidence>
<dbReference type="EMBL" id="AY954248">
    <property type="protein sequence ID" value="AAY42202.1"/>
    <property type="molecule type" value="Genomic_RNA"/>
</dbReference>
<dbReference type="GO" id="GO:0006351">
    <property type="term" value="P:DNA-templated transcription"/>
    <property type="evidence" value="ECO:0007669"/>
    <property type="project" value="InterPro"/>
</dbReference>
<proteinExistence type="inferred from homology"/>
<feature type="domain" description="RdRp catalytic" evidence="13">
    <location>
        <begin position="1"/>
        <end position="49"/>
    </location>
</feature>
<reference evidence="14 15" key="1">
    <citation type="submission" date="2005-03" db="EMBL/GenBank/DDBJ databases">
        <title>A newly described plant disease complex involving two distinct viruses in a native Alaskan lily, Streptopus amplexifolius.</title>
        <authorList>
            <person name="Robertson N.L."/>
        </authorList>
    </citation>
    <scope>NUCLEOTIDE SEQUENCE [LARGE SCALE GENOMIC DNA]</scope>
    <source>
        <strain evidence="14">Denali 2001</strain>
    </source>
</reference>
<keyword evidence="5" id="KW-0167">Capsid protein</keyword>
<evidence type="ECO:0000256" key="12">
    <source>
        <dbReference type="SAM" id="MobiDB-lite"/>
    </source>
</evidence>
<dbReference type="GeneID" id="40525329"/>
<evidence type="ECO:0000256" key="6">
    <source>
        <dbReference type="ARBA" id="ARBA00022679"/>
    </source>
</evidence>
<dbReference type="GO" id="GO:0019028">
    <property type="term" value="C:viral capsid"/>
    <property type="evidence" value="ECO:0007669"/>
    <property type="project" value="UniProtKB-KW"/>
</dbReference>
<dbReference type="InterPro" id="IPR007094">
    <property type="entry name" value="RNA-dir_pol_PSvirus"/>
</dbReference>
<dbReference type="SUPFAM" id="SSF56672">
    <property type="entry name" value="DNA/RNA polymerases"/>
    <property type="match status" value="1"/>
</dbReference>
<evidence type="ECO:0000256" key="2">
    <source>
        <dbReference type="ARBA" id="ARBA00006064"/>
    </source>
</evidence>
<evidence type="ECO:0000256" key="5">
    <source>
        <dbReference type="ARBA" id="ARBA00022561"/>
    </source>
</evidence>
<dbReference type="GO" id="GO:0039694">
    <property type="term" value="P:viral RNA genome replication"/>
    <property type="evidence" value="ECO:0007669"/>
    <property type="project" value="InterPro"/>
</dbReference>
<dbReference type="Pfam" id="PF00767">
    <property type="entry name" value="Poty_coat"/>
    <property type="match status" value="1"/>
</dbReference>
<keyword evidence="4" id="KW-0696">RNA-directed RNA polymerase</keyword>
<dbReference type="InterPro" id="IPR043502">
    <property type="entry name" value="DNA/RNA_pol_sf"/>
</dbReference>
<keyword evidence="15" id="KW-1185">Reference proteome</keyword>
<keyword evidence="8" id="KW-0946">Virion</keyword>
<comment type="function">
    <text evidence="10">Involved in aphid transmission, cell-to-cell and systemis movement, encapsidation of the viral RNA and in the regulation of viral RNA amplification.</text>
</comment>
<feature type="compositionally biased region" description="Basic and acidic residues" evidence="12">
    <location>
        <begin position="232"/>
        <end position="248"/>
    </location>
</feature>
<protein>
    <recommendedName>
        <fullName evidence="3">Genome polyprotein</fullName>
    </recommendedName>
</protein>
<keyword evidence="6" id="KW-0808">Transferase</keyword>
<comment type="subcellular location">
    <subcellularLocation>
        <location evidence="1">Virion</location>
    </subcellularLocation>
</comment>
<dbReference type="InterPro" id="IPR001205">
    <property type="entry name" value="RNA-dir_pol_C"/>
</dbReference>
<evidence type="ECO:0000256" key="10">
    <source>
        <dbReference type="ARBA" id="ARBA00029405"/>
    </source>
</evidence>
<evidence type="ECO:0000256" key="4">
    <source>
        <dbReference type="ARBA" id="ARBA00022484"/>
    </source>
</evidence>
<dbReference type="Pfam" id="PF00680">
    <property type="entry name" value="RdRP_1"/>
    <property type="match status" value="1"/>
</dbReference>
<keyword evidence="7" id="KW-0548">Nucleotidyltransferase</keyword>
<name>Q3KSX1_9POTV</name>
<keyword evidence="9" id="KW-0693">Viral RNA replication</keyword>
<dbReference type="PROSITE" id="PS50507">
    <property type="entry name" value="RDRP_SSRNA_POS"/>
    <property type="match status" value="1"/>
</dbReference>
<dbReference type="Proteomes" id="UP000232895">
    <property type="component" value="Segment"/>
</dbReference>
<evidence type="ECO:0000259" key="13">
    <source>
        <dbReference type="PROSITE" id="PS50507"/>
    </source>
</evidence>
<feature type="non-terminal residue" evidence="14">
    <location>
        <position position="1"/>
    </location>
</feature>
<organism evidence="14 15">
    <name type="scientific">Twisted-stalk chlorotic streak virus</name>
    <dbReference type="NCBI Taxonomy" id="329048"/>
    <lineage>
        <taxon>Viruses</taxon>
        <taxon>Riboviria</taxon>
        <taxon>Orthornavirae</taxon>
        <taxon>Pisuviricota</taxon>
        <taxon>Stelpaviricetes</taxon>
        <taxon>Patatavirales</taxon>
        <taxon>Potyviridae</taxon>
        <taxon>Potyvirus</taxon>
        <taxon>Potyvirus streptopi</taxon>
    </lineage>
</organism>
<comment type="similarity">
    <text evidence="2 11">Belongs to the potyviridae genome polyprotein family.</text>
</comment>
<dbReference type="InterPro" id="IPR001592">
    <property type="entry name" value="Poty_coat"/>
</dbReference>
<evidence type="ECO:0000256" key="9">
    <source>
        <dbReference type="ARBA" id="ARBA00022953"/>
    </source>
</evidence>
<dbReference type="KEGG" id="vg:40525329"/>
<feature type="region of interest" description="Disordered" evidence="12">
    <location>
        <begin position="205"/>
        <end position="250"/>
    </location>
</feature>
<evidence type="ECO:0000256" key="11">
    <source>
        <dbReference type="RuleBase" id="RU003351"/>
    </source>
</evidence>
<dbReference type="GO" id="GO:0003723">
    <property type="term" value="F:RNA binding"/>
    <property type="evidence" value="ECO:0007669"/>
    <property type="project" value="InterPro"/>
</dbReference>
<evidence type="ECO:0000256" key="1">
    <source>
        <dbReference type="ARBA" id="ARBA00004328"/>
    </source>
</evidence>
<evidence type="ECO:0000256" key="3">
    <source>
        <dbReference type="ARBA" id="ARBA00020107"/>
    </source>
</evidence>
<evidence type="ECO:0000313" key="15">
    <source>
        <dbReference type="Proteomes" id="UP000232895"/>
    </source>
</evidence>
<dbReference type="RefSeq" id="YP_009665153.1">
    <property type="nucleotide sequence ID" value="NC_043169.1"/>
</dbReference>
<sequence>STVVDNTLMVLLAMYYVFSETGLTHDTCKFFANGDDLIIAVEPSMASKLDVFQGLFASLGLNYDFSNRATDKKDLWFMSHCAMEVEGILIPKLEPERIVSILEWDRSHEPAHRLEAICASMIEAWGYNQLLHEIRRFYAWVLEQTPYKQLAEEGRAPYLAETALKKLYLNVTATAEELEKYSFSLAEDYEVSGLLDEVEFQDDTLDAGREQSRSKKEPAPPPEPTQGAETSEADRTDTSTRRRDRDVDAGTIGTFTVPRLQNKAMKLKLPMVAGKSAVNLEHLLTYKPAQVDISKTRATKAQFANWFKAIQEECEVDESGMQIILNGFMVWCIENGTSPNSNGTWTIMDGEEQIEYPLKPFIENAHPTLRQVMAHFSDLAEAYIEMRNRTEVYMPRYGRQRNLRDMSLARCAFDFYEITSKTPTRFVEAHFQMKAAALRGSDSRLFGLDGNVGTKEEDTERHTTEDVNRSMHTLLGVRQ</sequence>